<proteinExistence type="predicted"/>
<evidence type="ECO:0000313" key="2">
    <source>
        <dbReference type="WBParaSite" id="nRc.2.0.1.t22649-RA"/>
    </source>
</evidence>
<evidence type="ECO:0000313" key="1">
    <source>
        <dbReference type="Proteomes" id="UP000887565"/>
    </source>
</evidence>
<dbReference type="Proteomes" id="UP000887565">
    <property type="component" value="Unplaced"/>
</dbReference>
<dbReference type="WBParaSite" id="nRc.2.0.1.t22649-RA">
    <property type="protein sequence ID" value="nRc.2.0.1.t22649-RA"/>
    <property type="gene ID" value="nRc.2.0.1.g22649"/>
</dbReference>
<organism evidence="1 2">
    <name type="scientific">Romanomermis culicivorax</name>
    <name type="common">Nematode worm</name>
    <dbReference type="NCBI Taxonomy" id="13658"/>
    <lineage>
        <taxon>Eukaryota</taxon>
        <taxon>Metazoa</taxon>
        <taxon>Ecdysozoa</taxon>
        <taxon>Nematoda</taxon>
        <taxon>Enoplea</taxon>
        <taxon>Dorylaimia</taxon>
        <taxon>Mermithida</taxon>
        <taxon>Mermithoidea</taxon>
        <taxon>Mermithidae</taxon>
        <taxon>Romanomermis</taxon>
    </lineage>
</organism>
<protein>
    <submittedName>
        <fullName evidence="2">Uncharacterized protein</fullName>
    </submittedName>
</protein>
<reference evidence="2" key="1">
    <citation type="submission" date="2022-11" db="UniProtKB">
        <authorList>
            <consortium name="WormBaseParasite"/>
        </authorList>
    </citation>
    <scope>IDENTIFICATION</scope>
</reference>
<name>A0A915J850_ROMCU</name>
<accession>A0A915J850</accession>
<dbReference type="AlphaFoldDB" id="A0A915J850"/>
<keyword evidence="1" id="KW-1185">Reference proteome</keyword>
<sequence>MSASPTRIQNAVRPTYYCQFYRNLDYNA</sequence>